<feature type="non-terminal residue" evidence="2">
    <location>
        <position position="360"/>
    </location>
</feature>
<name>A0ABV2I593_9HYPH</name>
<dbReference type="Proteomes" id="UP001549036">
    <property type="component" value="Unassembled WGS sequence"/>
</dbReference>
<keyword evidence="3" id="KW-1185">Reference proteome</keyword>
<dbReference type="Gene3D" id="2.60.40.10">
    <property type="entry name" value="Immunoglobulins"/>
    <property type="match status" value="1"/>
</dbReference>
<evidence type="ECO:0000313" key="3">
    <source>
        <dbReference type="Proteomes" id="UP001549036"/>
    </source>
</evidence>
<feature type="domain" description="Cadherin-like" evidence="1">
    <location>
        <begin position="27"/>
        <end position="128"/>
    </location>
</feature>
<organism evidence="2 3">
    <name type="scientific">Mesorhizobium shonense</name>
    <dbReference type="NCBI Taxonomy" id="1209948"/>
    <lineage>
        <taxon>Bacteria</taxon>
        <taxon>Pseudomonadati</taxon>
        <taxon>Pseudomonadota</taxon>
        <taxon>Alphaproteobacteria</taxon>
        <taxon>Hyphomicrobiales</taxon>
        <taxon>Phyllobacteriaceae</taxon>
        <taxon>Mesorhizobium</taxon>
    </lineage>
</organism>
<dbReference type="RefSeq" id="WP_354418447.1">
    <property type="nucleotide sequence ID" value="NZ_JBEPLM010000058.1"/>
</dbReference>
<dbReference type="EMBL" id="JBEPLM010000058">
    <property type="protein sequence ID" value="MET3598077.1"/>
    <property type="molecule type" value="Genomic_DNA"/>
</dbReference>
<dbReference type="NCBIfam" id="TIGR01965">
    <property type="entry name" value="VCBS_repeat"/>
    <property type="match status" value="1"/>
</dbReference>
<evidence type="ECO:0000313" key="2">
    <source>
        <dbReference type="EMBL" id="MET3598077.1"/>
    </source>
</evidence>
<gene>
    <name evidence="2" type="ORF">ABID26_007509</name>
</gene>
<feature type="non-terminal residue" evidence="2">
    <location>
        <position position="1"/>
    </location>
</feature>
<evidence type="ECO:0000259" key="1">
    <source>
        <dbReference type="Pfam" id="PF17892"/>
    </source>
</evidence>
<dbReference type="InterPro" id="IPR013783">
    <property type="entry name" value="Ig-like_fold"/>
</dbReference>
<dbReference type="InterPro" id="IPR010221">
    <property type="entry name" value="VCBS_dom"/>
</dbReference>
<reference evidence="2 3" key="1">
    <citation type="submission" date="2024-06" db="EMBL/GenBank/DDBJ databases">
        <title>Genomic Encyclopedia of Type Strains, Phase IV (KMG-IV): sequencing the most valuable type-strain genomes for metagenomic binning, comparative biology and taxonomic classification.</title>
        <authorList>
            <person name="Goeker M."/>
        </authorList>
    </citation>
    <scope>NUCLEOTIDE SEQUENCE [LARGE SCALE GENOMIC DNA]</scope>
    <source>
        <strain evidence="2 3">DSM 29846</strain>
    </source>
</reference>
<accession>A0ABV2I593</accession>
<proteinExistence type="predicted"/>
<comment type="caution">
    <text evidence="2">The sequence shown here is derived from an EMBL/GenBank/DDBJ whole genome shotgun (WGS) entry which is preliminary data.</text>
</comment>
<sequence>QSLTDSFTAVSSDGTASQLVTVTIHGTNDAPTVSAAVTSTASEVDPAYTIDLLDQASDVDQGAVLHIANLTAPLPAGLSLDADGHTLHIDPSAYNALADGQSAVLNLSYDVVDEHGAAVAQTATITIEGGAAGFSVQWISPRSGNWFDGSNWSTGGVPTAADTVLIDRPEDIAVTIAGVDGFAASLVSTEQLLISSGSLHVSGSAALASLDVSGGTTQLDGNTSAQSLSVNSGTVIFDAATTTGALSQSGGELNGSGLLTVSGAATLSGGTESGPGTTLAQGGAAFNGSFGLDGGRVLQLGGSSTATGYIYLDLNASDPNTGVSDAGSAALTISSGATFDDQSDGGLYIYANNWGPGDDG</sequence>
<dbReference type="Pfam" id="PF17892">
    <property type="entry name" value="Cadherin_5"/>
    <property type="match status" value="1"/>
</dbReference>
<dbReference type="InterPro" id="IPR041690">
    <property type="entry name" value="Cadherin_5"/>
</dbReference>
<protein>
    <recommendedName>
        <fullName evidence="1">Cadherin-like domain-containing protein</fullName>
    </recommendedName>
</protein>